<dbReference type="InterPro" id="IPR032675">
    <property type="entry name" value="LRR_dom_sf"/>
</dbReference>
<dbReference type="Proteomes" id="UP000887566">
    <property type="component" value="Unplaced"/>
</dbReference>
<dbReference type="GO" id="GO:0005737">
    <property type="term" value="C:cytoplasm"/>
    <property type="evidence" value="ECO:0007669"/>
    <property type="project" value="TreeGrafter"/>
</dbReference>
<dbReference type="PANTHER" id="PTHR48051:SF1">
    <property type="entry name" value="RAS SUPPRESSOR PROTEIN 1"/>
    <property type="match status" value="1"/>
</dbReference>
<dbReference type="SMART" id="SM00369">
    <property type="entry name" value="LRR_TYP"/>
    <property type="match status" value="2"/>
</dbReference>
<evidence type="ECO:0000313" key="4">
    <source>
        <dbReference type="WBParaSite" id="PSAMB.scaffold424size51804.g5715.t1"/>
    </source>
</evidence>
<dbReference type="Gene3D" id="3.80.10.10">
    <property type="entry name" value="Ribonuclease Inhibitor"/>
    <property type="match status" value="1"/>
</dbReference>
<dbReference type="PROSITE" id="PS51450">
    <property type="entry name" value="LRR"/>
    <property type="match status" value="1"/>
</dbReference>
<dbReference type="WBParaSite" id="PSAMB.scaffold424size51804.g5715.t1">
    <property type="protein sequence ID" value="PSAMB.scaffold424size51804.g5715.t1"/>
    <property type="gene ID" value="PSAMB.scaffold424size51804.g5715"/>
</dbReference>
<dbReference type="SUPFAM" id="SSF52058">
    <property type="entry name" value="L domain-like"/>
    <property type="match status" value="1"/>
</dbReference>
<reference evidence="4" key="1">
    <citation type="submission" date="2022-11" db="UniProtKB">
        <authorList>
            <consortium name="WormBaseParasite"/>
        </authorList>
    </citation>
    <scope>IDENTIFICATION</scope>
</reference>
<dbReference type="Pfam" id="PF13855">
    <property type="entry name" value="LRR_8"/>
    <property type="match status" value="1"/>
</dbReference>
<sequence>MASAGKGVSQVMNRCEMAKATGYLDLSDCGLLYVTDAIYFVLKEYQIAKCNLKNNGMKNFPKKMVERLPHIMLLNLENNKLTSIPDEIANWSQMRALNLSHNKLTSFPEVLFKLEMLQFLDIGNNEIE</sequence>
<proteinExistence type="predicted"/>
<dbReference type="InterPro" id="IPR003591">
    <property type="entry name" value="Leu-rich_rpt_typical-subtyp"/>
</dbReference>
<dbReference type="InterPro" id="IPR050216">
    <property type="entry name" value="LRR_domain-containing"/>
</dbReference>
<evidence type="ECO:0000256" key="1">
    <source>
        <dbReference type="ARBA" id="ARBA00022614"/>
    </source>
</evidence>
<keyword evidence="1" id="KW-0433">Leucine-rich repeat</keyword>
<dbReference type="PANTHER" id="PTHR48051">
    <property type="match status" value="1"/>
</dbReference>
<accession>A0A914WJX4</accession>
<organism evidence="3 4">
    <name type="scientific">Plectus sambesii</name>
    <dbReference type="NCBI Taxonomy" id="2011161"/>
    <lineage>
        <taxon>Eukaryota</taxon>
        <taxon>Metazoa</taxon>
        <taxon>Ecdysozoa</taxon>
        <taxon>Nematoda</taxon>
        <taxon>Chromadorea</taxon>
        <taxon>Plectida</taxon>
        <taxon>Plectina</taxon>
        <taxon>Plectoidea</taxon>
        <taxon>Plectidae</taxon>
        <taxon>Plectus</taxon>
    </lineage>
</organism>
<protein>
    <submittedName>
        <fullName evidence="4">Uncharacterized protein</fullName>
    </submittedName>
</protein>
<dbReference type="AlphaFoldDB" id="A0A914WJX4"/>
<keyword evidence="3" id="KW-1185">Reference proteome</keyword>
<evidence type="ECO:0000313" key="3">
    <source>
        <dbReference type="Proteomes" id="UP000887566"/>
    </source>
</evidence>
<evidence type="ECO:0000256" key="2">
    <source>
        <dbReference type="ARBA" id="ARBA00022737"/>
    </source>
</evidence>
<name>A0A914WJX4_9BILA</name>
<keyword evidence="2" id="KW-0677">Repeat</keyword>
<dbReference type="InterPro" id="IPR001611">
    <property type="entry name" value="Leu-rich_rpt"/>
</dbReference>